<proteinExistence type="inferred from homology"/>
<keyword evidence="3" id="KW-0969">Cilium</keyword>
<dbReference type="GO" id="GO:0042073">
    <property type="term" value="P:intraciliary transport"/>
    <property type="evidence" value="ECO:0007669"/>
    <property type="project" value="TreeGrafter"/>
</dbReference>
<accession>A0A9Q0RNN4</accession>
<dbReference type="PANTHER" id="PTHR16011:SF0">
    <property type="entry name" value="INTRAFLAGELLAR TRANSPORT PROTEIN 57 HOMOLOG"/>
    <property type="match status" value="1"/>
</dbReference>
<dbReference type="OMA" id="VHAHDQD"/>
<gene>
    <name evidence="6" type="ORF">RDWZM_001138</name>
</gene>
<dbReference type="GO" id="GO:1905515">
    <property type="term" value="P:non-motile cilium assembly"/>
    <property type="evidence" value="ECO:0007669"/>
    <property type="project" value="TreeGrafter"/>
</dbReference>
<dbReference type="Proteomes" id="UP001142055">
    <property type="component" value="Chromosome 1"/>
</dbReference>
<dbReference type="GO" id="GO:0005815">
    <property type="term" value="C:microtubule organizing center"/>
    <property type="evidence" value="ECO:0007669"/>
    <property type="project" value="TreeGrafter"/>
</dbReference>
<dbReference type="InterPro" id="IPR019530">
    <property type="entry name" value="Intra-flagellar_transport_57"/>
</dbReference>
<dbReference type="GO" id="GO:0005929">
    <property type="term" value="C:cilium"/>
    <property type="evidence" value="ECO:0007669"/>
    <property type="project" value="UniProtKB-SubCell"/>
</dbReference>
<evidence type="ECO:0000256" key="4">
    <source>
        <dbReference type="ARBA" id="ARBA00023273"/>
    </source>
</evidence>
<dbReference type="Pfam" id="PF10498">
    <property type="entry name" value="IFT57"/>
    <property type="match status" value="1"/>
</dbReference>
<comment type="similarity">
    <text evidence="2">Belongs to the IFT57 family.</text>
</comment>
<organism evidence="6 7">
    <name type="scientific">Blomia tropicalis</name>
    <name type="common">Mite</name>
    <dbReference type="NCBI Taxonomy" id="40697"/>
    <lineage>
        <taxon>Eukaryota</taxon>
        <taxon>Metazoa</taxon>
        <taxon>Ecdysozoa</taxon>
        <taxon>Arthropoda</taxon>
        <taxon>Chelicerata</taxon>
        <taxon>Arachnida</taxon>
        <taxon>Acari</taxon>
        <taxon>Acariformes</taxon>
        <taxon>Sarcoptiformes</taxon>
        <taxon>Astigmata</taxon>
        <taxon>Glycyphagoidea</taxon>
        <taxon>Echimyopodidae</taxon>
        <taxon>Blomia</taxon>
    </lineage>
</organism>
<dbReference type="AlphaFoldDB" id="A0A9Q0RNN4"/>
<keyword evidence="4" id="KW-0966">Cell projection</keyword>
<dbReference type="EMBL" id="JAPWDV010000001">
    <property type="protein sequence ID" value="KAJ6222593.1"/>
    <property type="molecule type" value="Genomic_DNA"/>
</dbReference>
<evidence type="ECO:0000313" key="6">
    <source>
        <dbReference type="EMBL" id="KAJ6222593.1"/>
    </source>
</evidence>
<name>A0A9Q0RNN4_BLOTA</name>
<evidence type="ECO:0000313" key="7">
    <source>
        <dbReference type="Proteomes" id="UP001142055"/>
    </source>
</evidence>
<reference evidence="6" key="1">
    <citation type="submission" date="2022-12" db="EMBL/GenBank/DDBJ databases">
        <title>Genome assemblies of Blomia tropicalis.</title>
        <authorList>
            <person name="Cui Y."/>
        </authorList>
    </citation>
    <scope>NUCLEOTIDE SEQUENCE</scope>
    <source>
        <tissue evidence="6">Adult mites</tissue>
    </source>
</reference>
<evidence type="ECO:0000256" key="1">
    <source>
        <dbReference type="ARBA" id="ARBA00004138"/>
    </source>
</evidence>
<dbReference type="GO" id="GO:0005794">
    <property type="term" value="C:Golgi apparatus"/>
    <property type="evidence" value="ECO:0007669"/>
    <property type="project" value="TreeGrafter"/>
</dbReference>
<evidence type="ECO:0000256" key="3">
    <source>
        <dbReference type="ARBA" id="ARBA00023069"/>
    </source>
</evidence>
<comment type="subcellular location">
    <subcellularLocation>
        <location evidence="1">Cell projection</location>
        <location evidence="1">Cilium</location>
    </subcellularLocation>
</comment>
<keyword evidence="7" id="KW-1185">Reference proteome</keyword>
<evidence type="ECO:0008006" key="8">
    <source>
        <dbReference type="Google" id="ProtNLM"/>
    </source>
</evidence>
<feature type="coiled-coil region" evidence="5">
    <location>
        <begin position="327"/>
        <end position="388"/>
    </location>
</feature>
<comment type="caution">
    <text evidence="6">The sequence shown here is derived from an EMBL/GenBank/DDBJ whole genome shotgun (WGS) entry which is preliminary data.</text>
</comment>
<keyword evidence="5" id="KW-0175">Coiled coil</keyword>
<evidence type="ECO:0000256" key="5">
    <source>
        <dbReference type="SAM" id="Coils"/>
    </source>
</evidence>
<protein>
    <recommendedName>
        <fullName evidence="8">Intraflagellar transport protein 57 homolog</fullName>
    </recommendedName>
</protein>
<dbReference type="GO" id="GO:0030992">
    <property type="term" value="C:intraciliary transport particle B"/>
    <property type="evidence" value="ECO:0007669"/>
    <property type="project" value="TreeGrafter"/>
</dbReference>
<sequence>MSARKNELDDHENSSAQLVSLFQAMYDLHDKLLAIDYDKEFVTQYKCPSINRYYFVKQGNVAQQFFAFCSLSSYLINKLTNKNDFKVDGFDDPNLTIDKILNASQSFVDISNYVNVRQKFKQGHGYEVIGLLNKLVDKVCLEKLSSNQNGQVKVTFYGADGIEIQIDEEDDDDMDAEDNEIELEEEFADYIIVDDGNIEEDNWDEPNVTDSRENAMIIAKTDLTEWKLELERILPQLNARHLGQSMYQSGAYDNEWRLHYKAALVQKSNISKVFGQTCSMVGQLSGDIKQALDKIETKENYLRENSSTILAEWSTVRDRANKLSVAYESVNKEIRDKSERLTELNDEDRTTKQAIEEYSLKMTDSSPLVEAKKAREHLKQELVNINLQIGVAIQTLVRHISLNTSSVYQ</sequence>
<dbReference type="PANTHER" id="PTHR16011">
    <property type="entry name" value="IFT57/HIPPI"/>
    <property type="match status" value="1"/>
</dbReference>
<evidence type="ECO:0000256" key="2">
    <source>
        <dbReference type="ARBA" id="ARBA00009415"/>
    </source>
</evidence>